<gene>
    <name evidence="2" type="ORF">DFP79_0015</name>
</gene>
<sequence length="84" mass="9325">MSNVLEILFDFVVEVLKFIFIVVLLDNIVFYLGKGTLKLLSGGSYPPVERTQTSINITIFVGLIVTVTAFICIVLVADKIRYGI</sequence>
<proteinExistence type="predicted"/>
<protein>
    <submittedName>
        <fullName evidence="2">Uncharacterized protein</fullName>
    </submittedName>
</protein>
<dbReference type="OrthoDB" id="9871119at2"/>
<reference evidence="2 3" key="1">
    <citation type="submission" date="2019-03" db="EMBL/GenBank/DDBJ databases">
        <title>Genomic Encyclopedia of Type Strains, Phase III (KMG-III): the genomes of soil and plant-associated and newly described type strains.</title>
        <authorList>
            <person name="Whitman W."/>
        </authorList>
    </citation>
    <scope>NUCLEOTIDE SEQUENCE [LARGE SCALE GENOMIC DNA]</scope>
    <source>
        <strain evidence="2 3">CECT 7378</strain>
    </source>
</reference>
<keyword evidence="1" id="KW-1133">Transmembrane helix</keyword>
<dbReference type="RefSeq" id="WP_133501767.1">
    <property type="nucleotide sequence ID" value="NZ_SNXC01000001.1"/>
</dbReference>
<accession>A0A4R6MLF8</accession>
<organism evidence="2 3">
    <name type="scientific">Marinomonas balearica</name>
    <dbReference type="NCBI Taxonomy" id="491947"/>
    <lineage>
        <taxon>Bacteria</taxon>
        <taxon>Pseudomonadati</taxon>
        <taxon>Pseudomonadota</taxon>
        <taxon>Gammaproteobacteria</taxon>
        <taxon>Oceanospirillales</taxon>
        <taxon>Oceanospirillaceae</taxon>
        <taxon>Marinomonas</taxon>
    </lineage>
</organism>
<keyword evidence="1" id="KW-0472">Membrane</keyword>
<feature type="transmembrane region" description="Helical" evidence="1">
    <location>
        <begin position="7"/>
        <end position="33"/>
    </location>
</feature>
<evidence type="ECO:0000313" key="3">
    <source>
        <dbReference type="Proteomes" id="UP000294656"/>
    </source>
</evidence>
<dbReference type="Proteomes" id="UP000294656">
    <property type="component" value="Unassembled WGS sequence"/>
</dbReference>
<evidence type="ECO:0000256" key="1">
    <source>
        <dbReference type="SAM" id="Phobius"/>
    </source>
</evidence>
<evidence type="ECO:0000313" key="2">
    <source>
        <dbReference type="EMBL" id="TDP01841.1"/>
    </source>
</evidence>
<keyword evidence="1" id="KW-0812">Transmembrane</keyword>
<dbReference type="AlphaFoldDB" id="A0A4R6MLF8"/>
<comment type="caution">
    <text evidence="2">The sequence shown here is derived from an EMBL/GenBank/DDBJ whole genome shotgun (WGS) entry which is preliminary data.</text>
</comment>
<dbReference type="EMBL" id="SNXC01000001">
    <property type="protein sequence ID" value="TDP01841.1"/>
    <property type="molecule type" value="Genomic_DNA"/>
</dbReference>
<keyword evidence="3" id="KW-1185">Reference proteome</keyword>
<feature type="transmembrane region" description="Helical" evidence="1">
    <location>
        <begin position="53"/>
        <end position="77"/>
    </location>
</feature>
<name>A0A4R6MLF8_9GAMM</name>